<feature type="region of interest" description="Disordered" evidence="2">
    <location>
        <begin position="197"/>
        <end position="239"/>
    </location>
</feature>
<feature type="region of interest" description="Disordered" evidence="2">
    <location>
        <begin position="1"/>
        <end position="34"/>
    </location>
</feature>
<name>A0A178KH13_9GAMM</name>
<reference evidence="3 4" key="1">
    <citation type="submission" date="2016-03" db="EMBL/GenBank/DDBJ databases">
        <title>Photobacterium proteolyticum sp. nov. a protease producing bacterium isolated from ocean sediments of Laizhou Bay.</title>
        <authorList>
            <person name="Li Y."/>
        </authorList>
    </citation>
    <scope>NUCLEOTIDE SEQUENCE [LARGE SCALE GENOMIC DNA]</scope>
    <source>
        <strain evidence="3 4">R-40508</strain>
    </source>
</reference>
<organism evidence="3 4">
    <name type="scientific">Photobacterium jeanii</name>
    <dbReference type="NCBI Taxonomy" id="858640"/>
    <lineage>
        <taxon>Bacteria</taxon>
        <taxon>Pseudomonadati</taxon>
        <taxon>Pseudomonadota</taxon>
        <taxon>Gammaproteobacteria</taxon>
        <taxon>Vibrionales</taxon>
        <taxon>Vibrionaceae</taxon>
        <taxon>Photobacterium</taxon>
    </lineage>
</organism>
<sequence>MSEINKMLSGLAKQRQVDSDNNKLAHSAPENTPLKAAHIKPVPQSRTPLWLLGGASTLALAIGLGWWLGSYQPQELATNTAAANGVVSGELRSEVDRGANGEQDKAAQTPVLVTKSSQAQASNKPSVTESSQHAKTPVMTAKAEPVKPLTQSAPEEKTTVSKPASTANTVQPKAAVAPVPKATQAVVAEPVKVARLQSSADLNDETQPEQSGTNESRVGKSHVEKSHDGSGLDESSFDELNNGEQSLTIEAVELSGQELAQIEFRRAMKAVKSGNSQKGIDYLTKAMKYQPDWVEARQKLSALYYGRGETRQAVATLQQGLARNSEQPGLRLTLAKLLVNESQPQAALSVLGKLPQGAPSDYLAMRGALAQQLKDNSRALESYQQLVKSEPYDGRWWLGLGIALERTQEMDKALQAYQQALVMGQISAKTQQFIQQRVAYLQSQES</sequence>
<comment type="caution">
    <text evidence="3">The sequence shown here is derived from an EMBL/GenBank/DDBJ whole genome shotgun (WGS) entry which is preliminary data.</text>
</comment>
<dbReference type="Proteomes" id="UP000078503">
    <property type="component" value="Unassembled WGS sequence"/>
</dbReference>
<feature type="region of interest" description="Disordered" evidence="2">
    <location>
        <begin position="100"/>
        <end position="179"/>
    </location>
</feature>
<dbReference type="PROSITE" id="PS50005">
    <property type="entry name" value="TPR"/>
    <property type="match status" value="1"/>
</dbReference>
<dbReference type="RefSeq" id="WP_068330775.1">
    <property type="nucleotide sequence ID" value="NZ_LVHF01000018.1"/>
</dbReference>
<dbReference type="STRING" id="858640.A3K86_10085"/>
<dbReference type="SMART" id="SM00028">
    <property type="entry name" value="TPR"/>
    <property type="match status" value="4"/>
</dbReference>
<evidence type="ECO:0000313" key="4">
    <source>
        <dbReference type="Proteomes" id="UP000078503"/>
    </source>
</evidence>
<feature type="repeat" description="TPR" evidence="1">
    <location>
        <begin position="360"/>
        <end position="393"/>
    </location>
</feature>
<keyword evidence="1" id="KW-0802">TPR repeat</keyword>
<keyword evidence="4" id="KW-1185">Reference proteome</keyword>
<dbReference type="SUPFAM" id="SSF48452">
    <property type="entry name" value="TPR-like"/>
    <property type="match status" value="1"/>
</dbReference>
<feature type="compositionally biased region" description="Polar residues" evidence="2">
    <location>
        <begin position="114"/>
        <end position="134"/>
    </location>
</feature>
<dbReference type="InterPro" id="IPR011990">
    <property type="entry name" value="TPR-like_helical_dom_sf"/>
</dbReference>
<dbReference type="Gene3D" id="1.25.40.10">
    <property type="entry name" value="Tetratricopeptide repeat domain"/>
    <property type="match status" value="1"/>
</dbReference>
<dbReference type="EMBL" id="LVHF01000018">
    <property type="protein sequence ID" value="OAN16511.1"/>
    <property type="molecule type" value="Genomic_DNA"/>
</dbReference>
<accession>A0A178KH13</accession>
<gene>
    <name evidence="3" type="ORF">A3K86_10085</name>
</gene>
<evidence type="ECO:0000256" key="2">
    <source>
        <dbReference type="SAM" id="MobiDB-lite"/>
    </source>
</evidence>
<dbReference type="AlphaFoldDB" id="A0A178KH13"/>
<dbReference type="InterPro" id="IPR019734">
    <property type="entry name" value="TPR_rpt"/>
</dbReference>
<proteinExistence type="predicted"/>
<evidence type="ECO:0000313" key="3">
    <source>
        <dbReference type="EMBL" id="OAN16511.1"/>
    </source>
</evidence>
<feature type="compositionally biased region" description="Basic and acidic residues" evidence="2">
    <location>
        <begin position="217"/>
        <end position="230"/>
    </location>
</feature>
<dbReference type="Pfam" id="PF13432">
    <property type="entry name" value="TPR_16"/>
    <property type="match status" value="1"/>
</dbReference>
<evidence type="ECO:0000256" key="1">
    <source>
        <dbReference type="PROSITE-ProRule" id="PRU00339"/>
    </source>
</evidence>
<feature type="compositionally biased region" description="Low complexity" evidence="2">
    <location>
        <begin position="169"/>
        <end position="179"/>
    </location>
</feature>
<protein>
    <submittedName>
        <fullName evidence="3">Uncharacterized protein</fullName>
    </submittedName>
</protein>